<evidence type="ECO:0000256" key="11">
    <source>
        <dbReference type="ARBA" id="ARBA00023014"/>
    </source>
</evidence>
<keyword evidence="13 14" id="KW-0326">Glycosidase</keyword>
<evidence type="ECO:0000313" key="18">
    <source>
        <dbReference type="Proteomes" id="UP000256321"/>
    </source>
</evidence>
<feature type="domain" description="HhH-GPD" evidence="15">
    <location>
        <begin position="90"/>
        <end position="241"/>
    </location>
</feature>
<evidence type="ECO:0000256" key="10">
    <source>
        <dbReference type="ARBA" id="ARBA00023004"/>
    </source>
</evidence>
<gene>
    <name evidence="17" type="primary">mutY</name>
    <name evidence="17" type="ORF">DWU89_19525</name>
    <name evidence="16" type="ORF">H8784_19020</name>
</gene>
<dbReference type="GO" id="GO:0000701">
    <property type="term" value="F:purine-specific mismatch base pair DNA N-glycosylase activity"/>
    <property type="evidence" value="ECO:0007669"/>
    <property type="project" value="UniProtKB-EC"/>
</dbReference>
<keyword evidence="19" id="KW-1185">Reference proteome</keyword>
<keyword evidence="6" id="KW-0004">4Fe-4S</keyword>
<dbReference type="Proteomes" id="UP000256321">
    <property type="component" value="Unassembled WGS sequence"/>
</dbReference>
<comment type="catalytic activity">
    <reaction evidence="1 14">
        <text>Hydrolyzes free adenine bases from 7,8-dihydro-8-oxoguanine:adenine mismatched double-stranded DNA, leaving an apurinic site.</text>
        <dbReference type="EC" id="3.2.2.31"/>
    </reaction>
</comment>
<reference evidence="17 18" key="1">
    <citation type="submission" date="2018-07" db="EMBL/GenBank/DDBJ databases">
        <title>Parabacteroides acidifaciens nov. sp., isolated from human feces.</title>
        <authorList>
            <person name="Wang Y.J."/>
        </authorList>
    </citation>
    <scope>NUCLEOTIDE SEQUENCE [LARGE SCALE GENOMIC DNA]</scope>
    <source>
        <strain evidence="17 18">426-9</strain>
    </source>
</reference>
<keyword evidence="12" id="KW-0234">DNA repair</keyword>
<dbReference type="GO" id="GO:0006284">
    <property type="term" value="P:base-excision repair"/>
    <property type="evidence" value="ECO:0007669"/>
    <property type="project" value="UniProtKB-UniRule"/>
</dbReference>
<dbReference type="AlphaFoldDB" id="A0A3D8H9Z1"/>
<dbReference type="InterPro" id="IPR029119">
    <property type="entry name" value="MutY_C"/>
</dbReference>
<evidence type="ECO:0000256" key="14">
    <source>
        <dbReference type="RuleBase" id="RU365096"/>
    </source>
</evidence>
<dbReference type="FunFam" id="1.10.340.30:FF:000010">
    <property type="entry name" value="Adenine DNA glycosylase"/>
    <property type="match status" value="1"/>
</dbReference>
<dbReference type="Pfam" id="PF10576">
    <property type="entry name" value="EndIII_4Fe-2S"/>
    <property type="match status" value="1"/>
</dbReference>
<dbReference type="GO" id="GO:0006298">
    <property type="term" value="P:mismatch repair"/>
    <property type="evidence" value="ECO:0007669"/>
    <property type="project" value="TreeGrafter"/>
</dbReference>
<evidence type="ECO:0000256" key="12">
    <source>
        <dbReference type="ARBA" id="ARBA00023204"/>
    </source>
</evidence>
<keyword evidence="9" id="KW-0378">Hydrolase</keyword>
<keyword evidence="11" id="KW-0411">Iron-sulfur</keyword>
<dbReference type="CDD" id="cd03431">
    <property type="entry name" value="NUDIX_DNA_Glycosylase_C-MutY"/>
    <property type="match status" value="1"/>
</dbReference>
<dbReference type="InterPro" id="IPR003265">
    <property type="entry name" value="HhH-GPD_domain"/>
</dbReference>
<dbReference type="CDD" id="cd00056">
    <property type="entry name" value="ENDO3c"/>
    <property type="match status" value="1"/>
</dbReference>
<dbReference type="GO" id="GO:0051539">
    <property type="term" value="F:4 iron, 4 sulfur cluster binding"/>
    <property type="evidence" value="ECO:0007669"/>
    <property type="project" value="UniProtKB-UniRule"/>
</dbReference>
<keyword evidence="10 14" id="KW-0408">Iron</keyword>
<comment type="function">
    <text evidence="2">Adenine glycosylase active on G-A mispairs. MutY also corrects error-prone DNA synthesis past GO lesions which are due to the oxidatively damaged form of guanine: 7,8-dihydro-8-oxoguanine (8-oxo-dGTP).</text>
</comment>
<dbReference type="PANTHER" id="PTHR42944">
    <property type="entry name" value="ADENINE DNA GLYCOSYLASE"/>
    <property type="match status" value="1"/>
</dbReference>
<evidence type="ECO:0000256" key="9">
    <source>
        <dbReference type="ARBA" id="ARBA00022801"/>
    </source>
</evidence>
<evidence type="ECO:0000313" key="17">
    <source>
        <dbReference type="EMBL" id="RDU47452.1"/>
    </source>
</evidence>
<evidence type="ECO:0000256" key="8">
    <source>
        <dbReference type="ARBA" id="ARBA00022763"/>
    </source>
</evidence>
<comment type="similarity">
    <text evidence="3 14">Belongs to the Nth/MutY family.</text>
</comment>
<keyword evidence="7" id="KW-0479">Metal-binding</keyword>
<dbReference type="InterPro" id="IPR044298">
    <property type="entry name" value="MIG/MutY"/>
</dbReference>
<dbReference type="Proteomes" id="UP000629596">
    <property type="component" value="Unassembled WGS sequence"/>
</dbReference>
<organism evidence="17 18">
    <name type="scientific">Parabacteroides acidifaciens</name>
    <dbReference type="NCBI Taxonomy" id="2290935"/>
    <lineage>
        <taxon>Bacteria</taxon>
        <taxon>Pseudomonadati</taxon>
        <taxon>Bacteroidota</taxon>
        <taxon>Bacteroidia</taxon>
        <taxon>Bacteroidales</taxon>
        <taxon>Tannerellaceae</taxon>
        <taxon>Parabacteroides</taxon>
    </lineage>
</organism>
<comment type="cofactor">
    <cofactor evidence="14">
        <name>[4Fe-4S] cluster</name>
        <dbReference type="ChEBI" id="CHEBI:49883"/>
    </cofactor>
    <text evidence="14">Binds 1 [4Fe-4S] cluster.</text>
</comment>
<dbReference type="NCBIfam" id="TIGR01084">
    <property type="entry name" value="mutY"/>
    <property type="match status" value="1"/>
</dbReference>
<dbReference type="InterPro" id="IPR023170">
    <property type="entry name" value="HhH_base_excis_C"/>
</dbReference>
<dbReference type="EMBL" id="QREV01000083">
    <property type="protein sequence ID" value="RDU47452.1"/>
    <property type="molecule type" value="Genomic_DNA"/>
</dbReference>
<dbReference type="InterPro" id="IPR003651">
    <property type="entry name" value="Endonuclease3_FeS-loop_motif"/>
</dbReference>
<evidence type="ECO:0000256" key="6">
    <source>
        <dbReference type="ARBA" id="ARBA00022485"/>
    </source>
</evidence>
<comment type="caution">
    <text evidence="17">The sequence shown here is derived from an EMBL/GenBank/DDBJ whole genome shotgun (WGS) entry which is preliminary data.</text>
</comment>
<dbReference type="Pfam" id="PF00730">
    <property type="entry name" value="HhH-GPD"/>
    <property type="match status" value="1"/>
</dbReference>
<evidence type="ECO:0000256" key="4">
    <source>
        <dbReference type="ARBA" id="ARBA00012045"/>
    </source>
</evidence>
<evidence type="ECO:0000256" key="5">
    <source>
        <dbReference type="ARBA" id="ARBA00022023"/>
    </source>
</evidence>
<dbReference type="PANTHER" id="PTHR42944:SF1">
    <property type="entry name" value="ADENINE DNA GLYCOSYLASE"/>
    <property type="match status" value="1"/>
</dbReference>
<dbReference type="SUPFAM" id="SSF48150">
    <property type="entry name" value="DNA-glycosylase"/>
    <property type="match status" value="1"/>
</dbReference>
<dbReference type="EC" id="3.2.2.31" evidence="4 14"/>
<dbReference type="InterPro" id="IPR011257">
    <property type="entry name" value="DNA_glycosylase"/>
</dbReference>
<evidence type="ECO:0000313" key="16">
    <source>
        <dbReference type="EMBL" id="MBC8603804.1"/>
    </source>
</evidence>
<dbReference type="SMART" id="SM00478">
    <property type="entry name" value="ENDO3c"/>
    <property type="match status" value="1"/>
</dbReference>
<dbReference type="SUPFAM" id="SSF55811">
    <property type="entry name" value="Nudix"/>
    <property type="match status" value="1"/>
</dbReference>
<evidence type="ECO:0000256" key="13">
    <source>
        <dbReference type="ARBA" id="ARBA00023295"/>
    </source>
</evidence>
<dbReference type="GO" id="GO:0032357">
    <property type="term" value="F:oxidized purine DNA binding"/>
    <property type="evidence" value="ECO:0007669"/>
    <property type="project" value="TreeGrafter"/>
</dbReference>
<evidence type="ECO:0000256" key="2">
    <source>
        <dbReference type="ARBA" id="ARBA00002933"/>
    </source>
</evidence>
<dbReference type="Gene3D" id="1.10.340.30">
    <property type="entry name" value="Hypothetical protein, domain 2"/>
    <property type="match status" value="1"/>
</dbReference>
<sequence length="404" mass="46701">MQIYSFLFKWKKNCQPIFKKNVSLQSVRTMYVCSNQLVAGLEKTKKKCMSQIENKLEISRLLRNWYQKHKRELPWRESSDPYIIWISEIILQQTRVAQGMDYFLRFTGRFPDVASLASAEEDEVLKYWQGLGYYSRARNLHAAAKDIMERFGGVFPQHYKDVISLKGIGEYTAAAIVSFVWNQPYPVVDGNVFRVLSRLFAVDTPIDTPKGKKAFTELAGVVMDPEYAGWHNQAIMELGALQCVPQNPDCGVCPLKERCMAYGAGTVQSYPVKQNKTKTRDRYFHYLYINYKGKTWLSRRKGKDIWEGLYEFPLIETDRAVDFAGLQETDAFRRLFAGAGKLDVSVGLSGVKHVLSHQILYATFYRIEIERENEALQSFLSVPVEELDKYAVPRLIHIYLEKLE</sequence>
<evidence type="ECO:0000256" key="1">
    <source>
        <dbReference type="ARBA" id="ARBA00000843"/>
    </source>
</evidence>
<evidence type="ECO:0000313" key="19">
    <source>
        <dbReference type="Proteomes" id="UP000629596"/>
    </source>
</evidence>
<reference evidence="16 19" key="2">
    <citation type="submission" date="2020-08" db="EMBL/GenBank/DDBJ databases">
        <title>Genome public.</title>
        <authorList>
            <person name="Liu C."/>
            <person name="Sun Q."/>
        </authorList>
    </citation>
    <scope>NUCLEOTIDE SEQUENCE [LARGE SCALE GENOMIC DNA]</scope>
    <source>
        <strain evidence="16 19">426_9</strain>
    </source>
</reference>
<dbReference type="Gene3D" id="1.10.1670.10">
    <property type="entry name" value="Helix-hairpin-Helix base-excision DNA repair enzymes (C-terminal)"/>
    <property type="match status" value="1"/>
</dbReference>
<keyword evidence="8 14" id="KW-0227">DNA damage</keyword>
<dbReference type="InterPro" id="IPR005760">
    <property type="entry name" value="A/G_AdeGlyc_MutY"/>
</dbReference>
<protein>
    <recommendedName>
        <fullName evidence="5 14">Adenine DNA glycosylase</fullName>
        <ecNumber evidence="4 14">3.2.2.31</ecNumber>
    </recommendedName>
</protein>
<dbReference type="InterPro" id="IPR015797">
    <property type="entry name" value="NUDIX_hydrolase-like_dom_sf"/>
</dbReference>
<dbReference type="Pfam" id="PF14815">
    <property type="entry name" value="NUDIX_4"/>
    <property type="match status" value="1"/>
</dbReference>
<dbReference type="Gene3D" id="3.90.79.10">
    <property type="entry name" value="Nucleoside Triphosphate Pyrophosphohydrolase"/>
    <property type="match status" value="1"/>
</dbReference>
<dbReference type="SMART" id="SM00525">
    <property type="entry name" value="FES"/>
    <property type="match status" value="1"/>
</dbReference>
<dbReference type="GO" id="GO:0034039">
    <property type="term" value="F:8-oxo-7,8-dihydroguanine DNA N-glycosylase activity"/>
    <property type="evidence" value="ECO:0007669"/>
    <property type="project" value="TreeGrafter"/>
</dbReference>
<evidence type="ECO:0000256" key="7">
    <source>
        <dbReference type="ARBA" id="ARBA00022723"/>
    </source>
</evidence>
<name>A0A3D8H9Z1_9BACT</name>
<dbReference type="EMBL" id="JACRTI010000083">
    <property type="protein sequence ID" value="MBC8603804.1"/>
    <property type="molecule type" value="Genomic_DNA"/>
</dbReference>
<proteinExistence type="inferred from homology"/>
<dbReference type="GO" id="GO:0035485">
    <property type="term" value="F:adenine/guanine mispair binding"/>
    <property type="evidence" value="ECO:0007669"/>
    <property type="project" value="TreeGrafter"/>
</dbReference>
<evidence type="ECO:0000256" key="3">
    <source>
        <dbReference type="ARBA" id="ARBA00008343"/>
    </source>
</evidence>
<accession>A0A3D8H9Z1</accession>
<dbReference type="GO" id="GO:0046872">
    <property type="term" value="F:metal ion binding"/>
    <property type="evidence" value="ECO:0007669"/>
    <property type="project" value="UniProtKB-UniRule"/>
</dbReference>
<evidence type="ECO:0000259" key="15">
    <source>
        <dbReference type="SMART" id="SM00478"/>
    </source>
</evidence>